<evidence type="ECO:0000313" key="3">
    <source>
        <dbReference type="Proteomes" id="UP000663829"/>
    </source>
</evidence>
<gene>
    <name evidence="1" type="ORF">GPM918_LOCUS46847</name>
    <name evidence="2" type="ORF">SRO942_LOCUS28496</name>
</gene>
<evidence type="ECO:0000313" key="2">
    <source>
        <dbReference type="EMBL" id="CAF4097342.1"/>
    </source>
</evidence>
<name>A0A816HR97_9BILA</name>
<evidence type="ECO:0000313" key="1">
    <source>
        <dbReference type="EMBL" id="CAF1690122.1"/>
    </source>
</evidence>
<dbReference type="Proteomes" id="UP000663829">
    <property type="component" value="Unassembled WGS sequence"/>
</dbReference>
<dbReference type="EMBL" id="CAJOBC010032884">
    <property type="protein sequence ID" value="CAF4097342.1"/>
    <property type="molecule type" value="Genomic_DNA"/>
</dbReference>
<reference evidence="1" key="1">
    <citation type="submission" date="2021-02" db="EMBL/GenBank/DDBJ databases">
        <authorList>
            <person name="Nowell W R."/>
        </authorList>
    </citation>
    <scope>NUCLEOTIDE SEQUENCE</scope>
</reference>
<proteinExistence type="predicted"/>
<organism evidence="1 3">
    <name type="scientific">Didymodactylos carnosus</name>
    <dbReference type="NCBI Taxonomy" id="1234261"/>
    <lineage>
        <taxon>Eukaryota</taxon>
        <taxon>Metazoa</taxon>
        <taxon>Spiralia</taxon>
        <taxon>Gnathifera</taxon>
        <taxon>Rotifera</taxon>
        <taxon>Eurotatoria</taxon>
        <taxon>Bdelloidea</taxon>
        <taxon>Philodinida</taxon>
        <taxon>Philodinidae</taxon>
        <taxon>Didymodactylos</taxon>
    </lineage>
</organism>
<accession>A0A816HR97</accession>
<dbReference type="AlphaFoldDB" id="A0A816HR97"/>
<comment type="caution">
    <text evidence="1">The sequence shown here is derived from an EMBL/GenBank/DDBJ whole genome shotgun (WGS) entry which is preliminary data.</text>
</comment>
<dbReference type="Proteomes" id="UP000681722">
    <property type="component" value="Unassembled WGS sequence"/>
</dbReference>
<sequence length="52" mass="5961">FQLKLLDLLQRLPIKDRTTVIKNGIMEQIEKKIKMTKDVTDDDDDVGKVTGC</sequence>
<protein>
    <submittedName>
        <fullName evidence="1">Uncharacterized protein</fullName>
    </submittedName>
</protein>
<keyword evidence="3" id="KW-1185">Reference proteome</keyword>
<feature type="non-terminal residue" evidence="1">
    <location>
        <position position="1"/>
    </location>
</feature>
<dbReference type="EMBL" id="CAJNOQ010077232">
    <property type="protein sequence ID" value="CAF1690122.1"/>
    <property type="molecule type" value="Genomic_DNA"/>
</dbReference>